<comment type="caution">
    <text evidence="4">The sequence shown here is derived from an EMBL/GenBank/DDBJ whole genome shotgun (WGS) entry which is preliminary data.</text>
</comment>
<dbReference type="AlphaFoldDB" id="A0A934Q311"/>
<evidence type="ECO:0000313" key="5">
    <source>
        <dbReference type="Proteomes" id="UP000608530"/>
    </source>
</evidence>
<dbReference type="InterPro" id="IPR002931">
    <property type="entry name" value="Transglutaminase-like"/>
</dbReference>
<feature type="compositionally biased region" description="Basic and acidic residues" evidence="1">
    <location>
        <begin position="618"/>
        <end position="627"/>
    </location>
</feature>
<reference evidence="4" key="1">
    <citation type="submission" date="2020-12" db="EMBL/GenBank/DDBJ databases">
        <title>Leucobacter sp. CAS1, isolated from Chromium sludge.</title>
        <authorList>
            <person name="Xu Z."/>
        </authorList>
    </citation>
    <scope>NUCLEOTIDE SEQUENCE</scope>
    <source>
        <strain evidence="4">CSA1</strain>
    </source>
</reference>
<feature type="transmembrane region" description="Helical" evidence="2">
    <location>
        <begin position="228"/>
        <end position="249"/>
    </location>
</feature>
<sequence length="828" mass="87204">MTQVSRLVGAVAAAGAAISLGALAAWPIYRTPWLWAVAVAGLLLGAGLGWARARWRWSPPVLVAVWLAAFLVTLVPVAVPSAMDGGLPGLGRGFVDGVAAVALGWKQLLTLTLPVGTYQTVLVPAYLVFSLTGLLATTIALRPGRWASLAAIPLLAPVAFGTVFGSSAVSDPLRLGPVSLVAPRELGAWLLAGLLGAVWVAWTAGAERRAALRRGRAASGSPVARGRFARAGIAAGTLAATLVAGALLAPSLTPDRREVPRDRVDPEIVVRERPSPLAAYRNAKRDDALDRPLFEVSAEGRLPQRLRLAVLDVYDGVDFHVGADAGGRFSRFPSGDRIPDESRLTVEVAEGYSDIWAPSARLGDRPSFSGPRASELADAFYVNRETDAAIVVPDGGGLARGDAYTAVVSAADPGRLSERPASNAPLVDLEQTPELARWIEAQGLPASGEGVLELIQRLRDRGYLSHSLSAGEGQRLWLQRLSEEYGTVFEPSAGGHSVTRLEELFGQLNAQQRAAGENAGDAMLVAGVGDDEQFAAAAALVARAVGFESRVVVGVRLGDGVPGVPACDGECSGENVAAWVELRGEGGDWVPVDVTPQAEIRPTTPEEGEQLPEFPTVPEERDAHEVDPPLGLGDSDGDPQEPEEEPVAAWIWPVLRIAGLSLAALALLALPVVFLPLAKRARARGRRAEPQAELRALGAWDEMVDRARDAGVDVPEGGSRRDVALALGTRAAVWAAAETDRAVFSPGGITDADADLLWAAADADRTERAAGRTRGQRMREAYSLRSYGLRARGRRGRLGRLGRLGPGEGDGPGERSGAGRTVWRGAQK</sequence>
<evidence type="ECO:0000256" key="2">
    <source>
        <dbReference type="SAM" id="Phobius"/>
    </source>
</evidence>
<feature type="compositionally biased region" description="Acidic residues" evidence="1">
    <location>
        <begin position="635"/>
        <end position="645"/>
    </location>
</feature>
<evidence type="ECO:0000313" key="4">
    <source>
        <dbReference type="EMBL" id="MBK0417600.1"/>
    </source>
</evidence>
<feature type="region of interest" description="Disordered" evidence="1">
    <location>
        <begin position="798"/>
        <end position="828"/>
    </location>
</feature>
<feature type="transmembrane region" description="Helical" evidence="2">
    <location>
        <begin position="121"/>
        <end position="141"/>
    </location>
</feature>
<keyword evidence="2" id="KW-0812">Transmembrane</keyword>
<feature type="transmembrane region" description="Helical" evidence="2">
    <location>
        <begin position="148"/>
        <end position="166"/>
    </location>
</feature>
<feature type="domain" description="Transglutaminase-like" evidence="3">
    <location>
        <begin position="511"/>
        <end position="593"/>
    </location>
</feature>
<name>A0A934Q311_9MICO</name>
<keyword evidence="2" id="KW-0472">Membrane</keyword>
<feature type="transmembrane region" description="Helical" evidence="2">
    <location>
        <begin position="650"/>
        <end position="677"/>
    </location>
</feature>
<dbReference type="InterPro" id="IPR038765">
    <property type="entry name" value="Papain-like_cys_pep_sf"/>
</dbReference>
<protein>
    <recommendedName>
        <fullName evidence="3">Transglutaminase-like domain-containing protein</fullName>
    </recommendedName>
</protein>
<evidence type="ECO:0000256" key="1">
    <source>
        <dbReference type="SAM" id="MobiDB-lite"/>
    </source>
</evidence>
<evidence type="ECO:0000259" key="3">
    <source>
        <dbReference type="Pfam" id="PF01841"/>
    </source>
</evidence>
<dbReference type="Gene3D" id="3.10.620.30">
    <property type="match status" value="1"/>
</dbReference>
<gene>
    <name evidence="4" type="ORF">JD276_00925</name>
</gene>
<organism evidence="4 5">
    <name type="scientific">Leucobacter chromiisoli</name>
    <dbReference type="NCBI Taxonomy" id="2796471"/>
    <lineage>
        <taxon>Bacteria</taxon>
        <taxon>Bacillati</taxon>
        <taxon>Actinomycetota</taxon>
        <taxon>Actinomycetes</taxon>
        <taxon>Micrococcales</taxon>
        <taxon>Microbacteriaceae</taxon>
        <taxon>Leucobacter</taxon>
    </lineage>
</organism>
<proteinExistence type="predicted"/>
<dbReference type="Pfam" id="PF01841">
    <property type="entry name" value="Transglut_core"/>
    <property type="match status" value="1"/>
</dbReference>
<dbReference type="EMBL" id="JAEHOH010000001">
    <property type="protein sequence ID" value="MBK0417600.1"/>
    <property type="molecule type" value="Genomic_DNA"/>
</dbReference>
<accession>A0A934Q311</accession>
<feature type="transmembrane region" description="Helical" evidence="2">
    <location>
        <begin position="63"/>
        <end position="83"/>
    </location>
</feature>
<feature type="region of interest" description="Disordered" evidence="1">
    <location>
        <begin position="600"/>
        <end position="645"/>
    </location>
</feature>
<keyword evidence="5" id="KW-1185">Reference proteome</keyword>
<keyword evidence="2" id="KW-1133">Transmembrane helix</keyword>
<dbReference type="SUPFAM" id="SSF54001">
    <property type="entry name" value="Cysteine proteinases"/>
    <property type="match status" value="1"/>
</dbReference>
<dbReference type="RefSeq" id="WP_200112836.1">
    <property type="nucleotide sequence ID" value="NZ_JAEHOH010000001.1"/>
</dbReference>
<feature type="transmembrane region" description="Helical" evidence="2">
    <location>
        <begin position="186"/>
        <end position="207"/>
    </location>
</feature>
<feature type="transmembrane region" description="Helical" evidence="2">
    <location>
        <begin position="34"/>
        <end position="51"/>
    </location>
</feature>
<dbReference type="Proteomes" id="UP000608530">
    <property type="component" value="Unassembled WGS sequence"/>
</dbReference>
<feature type="compositionally biased region" description="Gly residues" evidence="1">
    <location>
        <begin position="802"/>
        <end position="816"/>
    </location>
</feature>